<dbReference type="RefSeq" id="WP_009483690.1">
    <property type="nucleotide sequence ID" value="NZ_BAFE01000094.1"/>
</dbReference>
<reference evidence="2 3" key="1">
    <citation type="submission" date="2012-02" db="EMBL/GenBank/DDBJ databases">
        <title>Whole genome shotgun sequence of Mobilicoccus pelagius NBRC 104925.</title>
        <authorList>
            <person name="Yoshida Y."/>
            <person name="Hosoyama A."/>
            <person name="Tsuchikane K."/>
            <person name="Katsumata H."/>
            <person name="Yamazaki S."/>
            <person name="Fujita N."/>
        </authorList>
    </citation>
    <scope>NUCLEOTIDE SEQUENCE [LARGE SCALE GENOMIC DNA]</scope>
    <source>
        <strain evidence="2 3">NBRC 104925</strain>
    </source>
</reference>
<gene>
    <name evidence="2" type="ORF">MOPEL_135_00850</name>
</gene>
<dbReference type="EMBL" id="BAFE01000094">
    <property type="protein sequence ID" value="GAB49847.1"/>
    <property type="molecule type" value="Genomic_DNA"/>
</dbReference>
<dbReference type="STRING" id="1089455.MOPEL_135_00850"/>
<proteinExistence type="predicted"/>
<feature type="region of interest" description="Disordered" evidence="1">
    <location>
        <begin position="1"/>
        <end position="104"/>
    </location>
</feature>
<evidence type="ECO:0000313" key="2">
    <source>
        <dbReference type="EMBL" id="GAB49847.1"/>
    </source>
</evidence>
<keyword evidence="3" id="KW-1185">Reference proteome</keyword>
<name>H5UVT9_9MICO</name>
<evidence type="ECO:0000256" key="1">
    <source>
        <dbReference type="SAM" id="MobiDB-lite"/>
    </source>
</evidence>
<organism evidence="2 3">
    <name type="scientific">Mobilicoccus pelagius NBRC 104925</name>
    <dbReference type="NCBI Taxonomy" id="1089455"/>
    <lineage>
        <taxon>Bacteria</taxon>
        <taxon>Bacillati</taxon>
        <taxon>Actinomycetota</taxon>
        <taxon>Actinomycetes</taxon>
        <taxon>Micrococcales</taxon>
        <taxon>Dermatophilaceae</taxon>
        <taxon>Mobilicoccus</taxon>
    </lineage>
</organism>
<sequence length="104" mass="10839">MSADSSTPSPTPRPEETEDPSMQPAAVPHEGHTAPVEGPIVEGSVVEGSVIEEPVSTSWPAVVAPWGTPGNHLTGPIPRIRRRRDGSLTHEGAGAEDDRGGEES</sequence>
<feature type="compositionally biased region" description="Low complexity" evidence="1">
    <location>
        <begin position="35"/>
        <end position="56"/>
    </location>
</feature>
<evidence type="ECO:0000313" key="3">
    <source>
        <dbReference type="Proteomes" id="UP000004367"/>
    </source>
</evidence>
<dbReference type="AlphaFoldDB" id="H5UVT9"/>
<comment type="caution">
    <text evidence="2">The sequence shown here is derived from an EMBL/GenBank/DDBJ whole genome shotgun (WGS) entry which is preliminary data.</text>
</comment>
<accession>H5UVT9</accession>
<dbReference type="Proteomes" id="UP000004367">
    <property type="component" value="Unassembled WGS sequence"/>
</dbReference>
<protein>
    <submittedName>
        <fullName evidence="2">Uncharacterized protein</fullName>
    </submittedName>
</protein>